<dbReference type="EMBL" id="JAAQYH010000015">
    <property type="protein sequence ID" value="NNA76163.1"/>
    <property type="molecule type" value="Genomic_DNA"/>
</dbReference>
<dbReference type="GeneID" id="45730759"/>
<evidence type="ECO:0008006" key="7">
    <source>
        <dbReference type="Google" id="ProtNLM"/>
    </source>
</evidence>
<comment type="caution">
    <text evidence="1">The sequence shown here is derived from an EMBL/GenBank/DDBJ whole genome shotgun (WGS) entry which is preliminary data.</text>
</comment>
<evidence type="ECO:0000313" key="2">
    <source>
        <dbReference type="EMBL" id="NNA76163.1"/>
    </source>
</evidence>
<dbReference type="Proteomes" id="UP000535954">
    <property type="component" value="Unassembled WGS sequence"/>
</dbReference>
<dbReference type="RefSeq" id="WP_034134675.1">
    <property type="nucleotide sequence ID" value="NZ_BSCR01000030.1"/>
</dbReference>
<evidence type="ECO:0000313" key="6">
    <source>
        <dbReference type="Proteomes" id="UP000586252"/>
    </source>
</evidence>
<name>A0A219A8E2_9PSED</name>
<gene>
    <name evidence="2" type="ORF">HBO13_26330</name>
    <name evidence="1" type="ORF">HBO18_22870</name>
    <name evidence="3" type="ORF">HBO30_04505</name>
</gene>
<sequence length="289" mass="32022">MNALKDTSHSLNFIDLHYHANPDAFVRRHGAIDAGKLYAAANGRVVLKNHLGCTAAQAWEARSQGFPVSGSLVLNEIAGGVDFRVVERSLCMRGDEPGRFIVHFPTVTGRKHTSTLARNVSHPLLVSKPIKPLRVTTDAGRLTPQALDILKMACDYPLVISTGHADAREVRALVDESVRLGVPRLMLNQPANPLTDLKAAELLEIATAPNVFIEQTALTYLLGYQQEDDFREVLSTVPNVVYSSDLGQTSQMDVNDWLEQSQRWFDTFELDNARRVQVTLANPQKMLEL</sequence>
<protein>
    <recommendedName>
        <fullName evidence="7">Amidohydrolase-related domain-containing protein</fullName>
    </recommendedName>
</protein>
<dbReference type="InterPro" id="IPR046249">
    <property type="entry name" value="DUF6282"/>
</dbReference>
<evidence type="ECO:0000313" key="3">
    <source>
        <dbReference type="EMBL" id="NNA77973.1"/>
    </source>
</evidence>
<dbReference type="Proteomes" id="UP000583279">
    <property type="component" value="Unassembled WGS sequence"/>
</dbReference>
<dbReference type="Gene3D" id="3.20.20.140">
    <property type="entry name" value="Metal-dependent hydrolases"/>
    <property type="match status" value="1"/>
</dbReference>
<dbReference type="EMBL" id="JAAQYI010000002">
    <property type="protein sequence ID" value="NNA77973.1"/>
    <property type="molecule type" value="Genomic_DNA"/>
</dbReference>
<organism evidence="1 5">
    <name type="scientific">Pseudomonas lactis</name>
    <dbReference type="NCBI Taxonomy" id="1615674"/>
    <lineage>
        <taxon>Bacteria</taxon>
        <taxon>Pseudomonadati</taxon>
        <taxon>Pseudomonadota</taxon>
        <taxon>Gammaproteobacteria</taxon>
        <taxon>Pseudomonadales</taxon>
        <taxon>Pseudomonadaceae</taxon>
        <taxon>Pseudomonas</taxon>
    </lineage>
</organism>
<evidence type="ECO:0000313" key="4">
    <source>
        <dbReference type="Proteomes" id="UP000535954"/>
    </source>
</evidence>
<dbReference type="InterPro" id="IPR016797">
    <property type="entry name" value="UCP021898"/>
</dbReference>
<reference evidence="4 5" key="1">
    <citation type="journal article" date="2020" name="Front. Microbiol.">
        <title>Genetic Organization of the aprX-lipA2 Operon Affects the Proteolytic Potential of Pseudomonas Species in Milk.</title>
        <authorList>
            <person name="Maier C."/>
            <person name="Huptas C."/>
            <person name="von Neubeck M."/>
            <person name="Scherer S."/>
            <person name="Wenning M."/>
            <person name="Lucking G."/>
        </authorList>
    </citation>
    <scope>NUCLEOTIDE SEQUENCE [LARGE SCALE GENOMIC DNA]</scope>
    <source>
        <strain evidence="1 5">WS 4997</strain>
        <strain evidence="3 6">WS 5404</strain>
        <strain evidence="2 4">WS 5405</strain>
    </source>
</reference>
<dbReference type="PIRSF" id="PIRSF021898">
    <property type="entry name" value="UCP021898"/>
    <property type="match status" value="1"/>
</dbReference>
<accession>A0A219A8E2</accession>
<dbReference type="AlphaFoldDB" id="A0A219A8E2"/>
<proteinExistence type="predicted"/>
<dbReference type="Pfam" id="PF19799">
    <property type="entry name" value="DUF6282"/>
    <property type="match status" value="1"/>
</dbReference>
<evidence type="ECO:0000313" key="1">
    <source>
        <dbReference type="EMBL" id="NNA46966.1"/>
    </source>
</evidence>
<evidence type="ECO:0000313" key="5">
    <source>
        <dbReference type="Proteomes" id="UP000583279"/>
    </source>
</evidence>
<dbReference type="Proteomes" id="UP000586252">
    <property type="component" value="Unassembled WGS sequence"/>
</dbReference>
<dbReference type="EMBL" id="JAAQYK010000008">
    <property type="protein sequence ID" value="NNA46966.1"/>
    <property type="molecule type" value="Genomic_DNA"/>
</dbReference>